<evidence type="ECO:0000313" key="2">
    <source>
        <dbReference type="EMBL" id="OHA80306.1"/>
    </source>
</evidence>
<gene>
    <name evidence="2" type="ORF">A2675_00275</name>
</gene>
<dbReference type="Proteomes" id="UP000176997">
    <property type="component" value="Unassembled WGS sequence"/>
</dbReference>
<feature type="domain" description="Immunity MXAN-0049 protein" evidence="1">
    <location>
        <begin position="70"/>
        <end position="178"/>
    </location>
</feature>
<sequence length="184" mass="20551">MKHFVMSCNGIYPNAAINDPPLGMAPWMSGHPISNVSTPLIYTLDPQRPGNLVPFYYDSAYPLMRDDLIEALHAAGVDNIQFFDAVIRDTIKNQDHTNFKAFNIVGLVSAADMNKSTLMGTSDSEMIDVDFDSLAIDEKRASQFKLFRLAENVSAVIVDEVVKNEIERREIPGMVFYDPSDWSG</sequence>
<proteinExistence type="predicted"/>
<dbReference type="AlphaFoldDB" id="A0A1G2S5F0"/>
<evidence type="ECO:0000259" key="1">
    <source>
        <dbReference type="Pfam" id="PF07791"/>
    </source>
</evidence>
<organism evidence="2 3">
    <name type="scientific">Candidatus Yonathbacteria bacterium RIFCSPHIGHO2_01_FULL_51_10</name>
    <dbReference type="NCBI Taxonomy" id="1802723"/>
    <lineage>
        <taxon>Bacteria</taxon>
        <taxon>Candidatus Yonathiibacteriota</taxon>
    </lineage>
</organism>
<dbReference type="Pfam" id="PF07791">
    <property type="entry name" value="Imm11"/>
    <property type="match status" value="1"/>
</dbReference>
<protein>
    <recommendedName>
        <fullName evidence="1">Immunity MXAN-0049 protein domain-containing protein</fullName>
    </recommendedName>
</protein>
<reference evidence="2 3" key="1">
    <citation type="journal article" date="2016" name="Nat. Commun.">
        <title>Thousands of microbial genomes shed light on interconnected biogeochemical processes in an aquifer system.</title>
        <authorList>
            <person name="Anantharaman K."/>
            <person name="Brown C.T."/>
            <person name="Hug L.A."/>
            <person name="Sharon I."/>
            <person name="Castelle C.J."/>
            <person name="Probst A.J."/>
            <person name="Thomas B.C."/>
            <person name="Singh A."/>
            <person name="Wilkins M.J."/>
            <person name="Karaoz U."/>
            <person name="Brodie E.L."/>
            <person name="Williams K.H."/>
            <person name="Hubbard S.S."/>
            <person name="Banfield J.F."/>
        </authorList>
    </citation>
    <scope>NUCLEOTIDE SEQUENCE [LARGE SCALE GENOMIC DNA]</scope>
</reference>
<dbReference type="EMBL" id="MHUS01000028">
    <property type="protein sequence ID" value="OHA80306.1"/>
    <property type="molecule type" value="Genomic_DNA"/>
</dbReference>
<evidence type="ECO:0000313" key="3">
    <source>
        <dbReference type="Proteomes" id="UP000176997"/>
    </source>
</evidence>
<comment type="caution">
    <text evidence="2">The sequence shown here is derived from an EMBL/GenBank/DDBJ whole genome shotgun (WGS) entry which is preliminary data.</text>
</comment>
<accession>A0A1G2S5F0</accession>
<dbReference type="InterPro" id="IPR012433">
    <property type="entry name" value="Imm11"/>
</dbReference>
<name>A0A1G2S5F0_9BACT</name>